<dbReference type="EMBL" id="VWXL01000047">
    <property type="protein sequence ID" value="MVB10719.1"/>
    <property type="molecule type" value="Genomic_DNA"/>
</dbReference>
<reference evidence="8 9" key="1">
    <citation type="submission" date="2019-09" db="EMBL/GenBank/DDBJ databases">
        <title>Genome sequence of Clostridium sp. EA1.</title>
        <authorList>
            <person name="Poehlein A."/>
            <person name="Bengelsdorf F.R."/>
            <person name="Daniel R."/>
        </authorList>
    </citation>
    <scope>NUCLEOTIDE SEQUENCE [LARGE SCALE GENOMIC DNA]</scope>
    <source>
        <strain evidence="8 9">EA1</strain>
    </source>
</reference>
<evidence type="ECO:0000256" key="4">
    <source>
        <dbReference type="ARBA" id="ARBA00022692"/>
    </source>
</evidence>
<keyword evidence="3" id="KW-1003">Cell membrane</keyword>
<evidence type="ECO:0000256" key="5">
    <source>
        <dbReference type="ARBA" id="ARBA00022989"/>
    </source>
</evidence>
<evidence type="ECO:0000313" key="8">
    <source>
        <dbReference type="EMBL" id="MVB10719.1"/>
    </source>
</evidence>
<comment type="similarity">
    <text evidence="2">Belongs to the chromate ion transporter (CHR) (TC 2.A.51) family.</text>
</comment>
<dbReference type="InterPro" id="IPR003370">
    <property type="entry name" value="Chromate_transpt"/>
</dbReference>
<accession>A0A6N8HYE6</accession>
<keyword evidence="5 7" id="KW-1133">Transmembrane helix</keyword>
<keyword evidence="4 7" id="KW-0812">Transmembrane</keyword>
<evidence type="ECO:0000313" key="9">
    <source>
        <dbReference type="Proteomes" id="UP000469440"/>
    </source>
</evidence>
<dbReference type="Pfam" id="PF02417">
    <property type="entry name" value="Chromate_transp"/>
    <property type="match status" value="1"/>
</dbReference>
<dbReference type="InterPro" id="IPR052518">
    <property type="entry name" value="CHR_Transporter"/>
</dbReference>
<feature type="transmembrane region" description="Helical" evidence="7">
    <location>
        <begin position="7"/>
        <end position="30"/>
    </location>
</feature>
<dbReference type="OrthoDB" id="9788907at2"/>
<proteinExistence type="inferred from homology"/>
<feature type="transmembrane region" description="Helical" evidence="7">
    <location>
        <begin position="80"/>
        <end position="102"/>
    </location>
</feature>
<dbReference type="PANTHER" id="PTHR43663:SF1">
    <property type="entry name" value="CHROMATE TRANSPORTER"/>
    <property type="match status" value="1"/>
</dbReference>
<evidence type="ECO:0000256" key="3">
    <source>
        <dbReference type="ARBA" id="ARBA00022475"/>
    </source>
</evidence>
<feature type="transmembrane region" description="Helical" evidence="7">
    <location>
        <begin position="144"/>
        <end position="160"/>
    </location>
</feature>
<organism evidence="8 9">
    <name type="scientific">Caproicibacter fermentans</name>
    <dbReference type="NCBI Taxonomy" id="2576756"/>
    <lineage>
        <taxon>Bacteria</taxon>
        <taxon>Bacillati</taxon>
        <taxon>Bacillota</taxon>
        <taxon>Clostridia</taxon>
        <taxon>Eubacteriales</taxon>
        <taxon>Acutalibacteraceae</taxon>
        <taxon>Caproicibacter</taxon>
    </lineage>
</organism>
<dbReference type="PANTHER" id="PTHR43663">
    <property type="entry name" value="CHROMATE TRANSPORT PROTEIN-RELATED"/>
    <property type="match status" value="1"/>
</dbReference>
<dbReference type="RefSeq" id="WP_066648859.1">
    <property type="nucleotide sequence ID" value="NZ_VWXL01000047.1"/>
</dbReference>
<protein>
    <submittedName>
        <fullName evidence="8">Chromate transporter</fullName>
    </submittedName>
</protein>
<evidence type="ECO:0000256" key="1">
    <source>
        <dbReference type="ARBA" id="ARBA00004651"/>
    </source>
</evidence>
<comment type="subcellular location">
    <subcellularLocation>
        <location evidence="1">Cell membrane</location>
        <topology evidence="1">Multi-pass membrane protein</topology>
    </subcellularLocation>
</comment>
<comment type="caution">
    <text evidence="8">The sequence shown here is derived from an EMBL/GenBank/DDBJ whole genome shotgun (WGS) entry which is preliminary data.</text>
</comment>
<keyword evidence="6 7" id="KW-0472">Membrane</keyword>
<keyword evidence="9" id="KW-1185">Reference proteome</keyword>
<evidence type="ECO:0000256" key="6">
    <source>
        <dbReference type="ARBA" id="ARBA00023136"/>
    </source>
</evidence>
<dbReference type="Proteomes" id="UP000469440">
    <property type="component" value="Unassembled WGS sequence"/>
</dbReference>
<evidence type="ECO:0000256" key="2">
    <source>
        <dbReference type="ARBA" id="ARBA00005262"/>
    </source>
</evidence>
<dbReference type="AlphaFoldDB" id="A0A6N8HYE6"/>
<feature type="transmembrane region" description="Helical" evidence="7">
    <location>
        <begin position="166"/>
        <end position="184"/>
    </location>
</feature>
<dbReference type="GO" id="GO:0005886">
    <property type="term" value="C:plasma membrane"/>
    <property type="evidence" value="ECO:0007669"/>
    <property type="project" value="UniProtKB-SubCell"/>
</dbReference>
<gene>
    <name evidence="8" type="ORF">CAFE_14170</name>
</gene>
<sequence>MNKGWKFYWKLFSSTFYLSAFTFGGGYVIVPLMQKKFVDEYKWIEEKEMLDLVAIAQSTPGAIAVNASILIGYRLAGLPGTFVTILGTVLPPLIILSVISFFYVSFQKSTVVKYVLRGMSAGVAAVIADVTVKMGKDIFREKSIFTASIMIVSFLAVTIFDVDVKLIILVCGLLGLANGLFHKLSKKEMS</sequence>
<evidence type="ECO:0000256" key="7">
    <source>
        <dbReference type="SAM" id="Phobius"/>
    </source>
</evidence>
<dbReference type="GO" id="GO:0015109">
    <property type="term" value="F:chromate transmembrane transporter activity"/>
    <property type="evidence" value="ECO:0007669"/>
    <property type="project" value="InterPro"/>
</dbReference>
<name>A0A6N8HYE6_9FIRM</name>